<evidence type="ECO:0000313" key="2">
    <source>
        <dbReference type="Proteomes" id="UP000799767"/>
    </source>
</evidence>
<evidence type="ECO:0000313" key="1">
    <source>
        <dbReference type="EMBL" id="KAF2484076.1"/>
    </source>
</evidence>
<dbReference type="EMBL" id="MU001634">
    <property type="protein sequence ID" value="KAF2484076.1"/>
    <property type="molecule type" value="Genomic_DNA"/>
</dbReference>
<dbReference type="AlphaFoldDB" id="A0A6A6PWD1"/>
<dbReference type="SUPFAM" id="SSF54427">
    <property type="entry name" value="NTF2-like"/>
    <property type="match status" value="1"/>
</dbReference>
<dbReference type="RefSeq" id="XP_033590646.1">
    <property type="nucleotide sequence ID" value="XM_033730899.1"/>
</dbReference>
<proteinExistence type="predicted"/>
<dbReference type="Proteomes" id="UP000799767">
    <property type="component" value="Unassembled WGS sequence"/>
</dbReference>
<dbReference type="InterPro" id="IPR032710">
    <property type="entry name" value="NTF2-like_dom_sf"/>
</dbReference>
<dbReference type="PANTHER" id="PTHR38436:SF3">
    <property type="entry name" value="CARBOXYMETHYLENEBUTENOLIDASE-RELATED"/>
    <property type="match status" value="1"/>
</dbReference>
<dbReference type="PANTHER" id="PTHR38436">
    <property type="entry name" value="POLYKETIDE CYCLASE SNOAL-LIKE DOMAIN"/>
    <property type="match status" value="1"/>
</dbReference>
<organism evidence="1 2">
    <name type="scientific">Neohortaea acidophila</name>
    <dbReference type="NCBI Taxonomy" id="245834"/>
    <lineage>
        <taxon>Eukaryota</taxon>
        <taxon>Fungi</taxon>
        <taxon>Dikarya</taxon>
        <taxon>Ascomycota</taxon>
        <taxon>Pezizomycotina</taxon>
        <taxon>Dothideomycetes</taxon>
        <taxon>Dothideomycetidae</taxon>
        <taxon>Mycosphaerellales</taxon>
        <taxon>Teratosphaeriaceae</taxon>
        <taxon>Neohortaea</taxon>
    </lineage>
</organism>
<gene>
    <name evidence="1" type="ORF">BDY17DRAFT_248287</name>
</gene>
<protein>
    <recommendedName>
        <fullName evidence="3">Carboxymethylenebutenolidase</fullName>
    </recommendedName>
</protein>
<dbReference type="OrthoDB" id="5440at2759"/>
<dbReference type="InterPro" id="IPR009959">
    <property type="entry name" value="Cyclase_SnoaL-like"/>
</dbReference>
<sequence>MNGTNGTTNGEVQLPSAKPYQVSKDITVQPPLTRRGNGPALILLVPEGLDLSGHEKTLDPPPLQKWAEEGFAVAQIAVSEQHSNFQEQLNEALAALEKLAECDSTEKTGVIAINTKDSSHISKAIDATDKIVAVITYGSSTLQTTKPQLSHLAGTASKAAANSTKSFHYPDVGSYFTIPSHDDFKSSPAAVSHTRCLAFLKPLTNGPYFDLEAIWDEHCMFEFGERAVEKTMGTMVQEPYVNHIPTLTGGIGRAKLTHFYANHFIFNNPDDTALDLVSRTVGVDRVIDEFIFSFTHDKMIDWLAPGIPPTGKKCDLPFTSVVNIRGDRLYHEHIGWDGATMLRQMGLLPDYLPFPYAVDGKNPAPGKAFEYKVPTMGVETSRKLVDERSVESNGLFAFAVREVDQ</sequence>
<dbReference type="GO" id="GO:0030638">
    <property type="term" value="P:polyketide metabolic process"/>
    <property type="evidence" value="ECO:0007669"/>
    <property type="project" value="InterPro"/>
</dbReference>
<reference evidence="1" key="1">
    <citation type="journal article" date="2020" name="Stud. Mycol.">
        <title>101 Dothideomycetes genomes: a test case for predicting lifestyles and emergence of pathogens.</title>
        <authorList>
            <person name="Haridas S."/>
            <person name="Albert R."/>
            <person name="Binder M."/>
            <person name="Bloem J."/>
            <person name="Labutti K."/>
            <person name="Salamov A."/>
            <person name="Andreopoulos B."/>
            <person name="Baker S."/>
            <person name="Barry K."/>
            <person name="Bills G."/>
            <person name="Bluhm B."/>
            <person name="Cannon C."/>
            <person name="Castanera R."/>
            <person name="Culley D."/>
            <person name="Daum C."/>
            <person name="Ezra D."/>
            <person name="Gonzalez J."/>
            <person name="Henrissat B."/>
            <person name="Kuo A."/>
            <person name="Liang C."/>
            <person name="Lipzen A."/>
            <person name="Lutzoni F."/>
            <person name="Magnuson J."/>
            <person name="Mondo S."/>
            <person name="Nolan M."/>
            <person name="Ohm R."/>
            <person name="Pangilinan J."/>
            <person name="Park H.-J."/>
            <person name="Ramirez L."/>
            <person name="Alfaro M."/>
            <person name="Sun H."/>
            <person name="Tritt A."/>
            <person name="Yoshinaga Y."/>
            <person name="Zwiers L.-H."/>
            <person name="Turgeon B."/>
            <person name="Goodwin S."/>
            <person name="Spatafora J."/>
            <person name="Crous P."/>
            <person name="Grigoriev I."/>
        </authorList>
    </citation>
    <scope>NUCLEOTIDE SEQUENCE</scope>
    <source>
        <strain evidence="1">CBS 113389</strain>
    </source>
</reference>
<name>A0A6A6PWD1_9PEZI</name>
<evidence type="ECO:0008006" key="3">
    <source>
        <dbReference type="Google" id="ProtNLM"/>
    </source>
</evidence>
<accession>A0A6A6PWD1</accession>
<keyword evidence="2" id="KW-1185">Reference proteome</keyword>
<dbReference type="GeneID" id="54471901"/>
<dbReference type="Gene3D" id="3.10.450.50">
    <property type="match status" value="1"/>
</dbReference>